<dbReference type="InterPro" id="IPR041657">
    <property type="entry name" value="HTH_17"/>
</dbReference>
<sequence>MTATITIREAAQLLGISVSGAYTAIRAGSFPTKVIQIGGRYVVPTRPLLDLLGLDALPETLEVA</sequence>
<reference evidence="2 3" key="1">
    <citation type="submission" date="2017-05" db="EMBL/GenBank/DDBJ databases">
        <title>Complete genome sequence of Corynebacterium striatum KC-Na-1 isolated from Neophocaena asiaeorientalis in Korea.</title>
        <authorList>
            <person name="Kim J.H."/>
            <person name="Lee K."/>
        </authorList>
    </citation>
    <scope>NUCLEOTIDE SEQUENCE [LARGE SCALE GENOMIC DNA]</scope>
    <source>
        <strain evidence="2 3">KC-Na-01</strain>
    </source>
</reference>
<evidence type="ECO:0000313" key="2">
    <source>
        <dbReference type="EMBL" id="ART20576.1"/>
    </source>
</evidence>
<dbReference type="RefSeq" id="WP_086890741.1">
    <property type="nucleotide sequence ID" value="NZ_CP021252.1"/>
</dbReference>
<feature type="domain" description="Helix-turn-helix" evidence="1">
    <location>
        <begin position="6"/>
        <end position="47"/>
    </location>
</feature>
<dbReference type="AlphaFoldDB" id="A0A2Z2IWF9"/>
<gene>
    <name evidence="2" type="ORF">CBE89_02975</name>
</gene>
<evidence type="ECO:0000259" key="1">
    <source>
        <dbReference type="Pfam" id="PF12728"/>
    </source>
</evidence>
<evidence type="ECO:0000313" key="3">
    <source>
        <dbReference type="Proteomes" id="UP000250197"/>
    </source>
</evidence>
<protein>
    <recommendedName>
        <fullName evidence="1">Helix-turn-helix domain-containing protein</fullName>
    </recommendedName>
</protein>
<organism evidence="2 3">
    <name type="scientific">Corynebacterium striatum</name>
    <dbReference type="NCBI Taxonomy" id="43770"/>
    <lineage>
        <taxon>Bacteria</taxon>
        <taxon>Bacillati</taxon>
        <taxon>Actinomycetota</taxon>
        <taxon>Actinomycetes</taxon>
        <taxon>Mycobacteriales</taxon>
        <taxon>Corynebacteriaceae</taxon>
        <taxon>Corynebacterium</taxon>
    </lineage>
</organism>
<dbReference type="EMBL" id="CP021252">
    <property type="protein sequence ID" value="ART20576.1"/>
    <property type="molecule type" value="Genomic_DNA"/>
</dbReference>
<accession>A0A2Z2IWF9</accession>
<dbReference type="Pfam" id="PF12728">
    <property type="entry name" value="HTH_17"/>
    <property type="match status" value="1"/>
</dbReference>
<dbReference type="KEGG" id="cstr:CBE89_02975"/>
<dbReference type="Proteomes" id="UP000250197">
    <property type="component" value="Chromosome"/>
</dbReference>
<name>A0A2Z2IWF9_CORST</name>
<proteinExistence type="predicted"/>